<keyword evidence="3" id="KW-1185">Reference proteome</keyword>
<gene>
    <name evidence="2" type="ORF">GCM10023211_09310</name>
</gene>
<dbReference type="Proteomes" id="UP001500171">
    <property type="component" value="Unassembled WGS sequence"/>
</dbReference>
<name>A0ABP9N8U4_9GAMM</name>
<feature type="region of interest" description="Disordered" evidence="1">
    <location>
        <begin position="1"/>
        <end position="26"/>
    </location>
</feature>
<dbReference type="EMBL" id="BAABHY010000001">
    <property type="protein sequence ID" value="GAA5107808.1"/>
    <property type="molecule type" value="Genomic_DNA"/>
</dbReference>
<comment type="caution">
    <text evidence="2">The sequence shown here is derived from an EMBL/GenBank/DDBJ whole genome shotgun (WGS) entry which is preliminary data.</text>
</comment>
<protein>
    <submittedName>
        <fullName evidence="2">Uncharacterized protein</fullName>
    </submittedName>
</protein>
<evidence type="ECO:0000256" key="1">
    <source>
        <dbReference type="SAM" id="MobiDB-lite"/>
    </source>
</evidence>
<proteinExistence type="predicted"/>
<organism evidence="2 3">
    <name type="scientific">Orbus sasakiae</name>
    <dbReference type="NCBI Taxonomy" id="1078475"/>
    <lineage>
        <taxon>Bacteria</taxon>
        <taxon>Pseudomonadati</taxon>
        <taxon>Pseudomonadota</taxon>
        <taxon>Gammaproteobacteria</taxon>
        <taxon>Orbales</taxon>
        <taxon>Orbaceae</taxon>
        <taxon>Orbus</taxon>
    </lineage>
</organism>
<evidence type="ECO:0000313" key="2">
    <source>
        <dbReference type="EMBL" id="GAA5107808.1"/>
    </source>
</evidence>
<feature type="compositionally biased region" description="Low complexity" evidence="1">
    <location>
        <begin position="7"/>
        <end position="19"/>
    </location>
</feature>
<reference evidence="3" key="1">
    <citation type="journal article" date="2019" name="Int. J. Syst. Evol. Microbiol.">
        <title>The Global Catalogue of Microorganisms (GCM) 10K type strain sequencing project: providing services to taxonomists for standard genome sequencing and annotation.</title>
        <authorList>
            <consortium name="The Broad Institute Genomics Platform"/>
            <consortium name="The Broad Institute Genome Sequencing Center for Infectious Disease"/>
            <person name="Wu L."/>
            <person name="Ma J."/>
        </authorList>
    </citation>
    <scope>NUCLEOTIDE SEQUENCE [LARGE SCALE GENOMIC DNA]</scope>
    <source>
        <strain evidence="3">JCM 18050</strain>
    </source>
</reference>
<accession>A0ABP9N8U4</accession>
<sequence>MTNAHSTAKTAKTKTTGKTLQEPSQRHYTVGYINVRHEPKASPTKPHYSKNTLLCILKVTGLRKLDLQQGNQ</sequence>
<evidence type="ECO:0000313" key="3">
    <source>
        <dbReference type="Proteomes" id="UP001500171"/>
    </source>
</evidence>